<organism evidence="1 2">
    <name type="scientific">Linnemannia gamsii</name>
    <dbReference type="NCBI Taxonomy" id="64522"/>
    <lineage>
        <taxon>Eukaryota</taxon>
        <taxon>Fungi</taxon>
        <taxon>Fungi incertae sedis</taxon>
        <taxon>Mucoromycota</taxon>
        <taxon>Mortierellomycotina</taxon>
        <taxon>Mortierellomycetes</taxon>
        <taxon>Mortierellales</taxon>
        <taxon>Mortierellaceae</taxon>
        <taxon>Linnemannia</taxon>
    </lineage>
</organism>
<name>A0ABQ7K9X5_9FUNG</name>
<comment type="caution">
    <text evidence="1">The sequence shown here is derived from an EMBL/GenBank/DDBJ whole genome shotgun (WGS) entry which is preliminary data.</text>
</comment>
<reference evidence="1 2" key="1">
    <citation type="journal article" date="2020" name="Fungal Divers.">
        <title>Resolving the Mortierellaceae phylogeny through synthesis of multi-gene phylogenetics and phylogenomics.</title>
        <authorList>
            <person name="Vandepol N."/>
            <person name="Liber J."/>
            <person name="Desiro A."/>
            <person name="Na H."/>
            <person name="Kennedy M."/>
            <person name="Barry K."/>
            <person name="Grigoriev I.V."/>
            <person name="Miller A.N."/>
            <person name="O'Donnell K."/>
            <person name="Stajich J.E."/>
            <person name="Bonito G."/>
        </authorList>
    </citation>
    <scope>NUCLEOTIDE SEQUENCE [LARGE SCALE GENOMIC DNA]</scope>
    <source>
        <strain evidence="1 2">AD045</strain>
    </source>
</reference>
<keyword evidence="2" id="KW-1185">Reference proteome</keyword>
<gene>
    <name evidence="1" type="ORF">BGZ96_001922</name>
</gene>
<accession>A0ABQ7K9X5</accession>
<dbReference type="EMBL" id="JAAAIM010000134">
    <property type="protein sequence ID" value="KAG0294010.1"/>
    <property type="molecule type" value="Genomic_DNA"/>
</dbReference>
<evidence type="ECO:0000313" key="1">
    <source>
        <dbReference type="EMBL" id="KAG0294010.1"/>
    </source>
</evidence>
<protein>
    <submittedName>
        <fullName evidence="1">Uncharacterized protein</fullName>
    </submittedName>
</protein>
<sequence length="165" mass="18295">MKFTVAGPTPPPSGSVLFEGETGNSILGLYSMPIYRAQELETFQASVTTQHIDPWTPTRLSENAMELLELDRAVSERELMESQDDNNNGNQEELLSILPEEQFFNKAKLLNSDRDGGGASDQMYDDSLDLEEGTVVGSGSRDDLWQVMMVQAQTFQELADEVVSL</sequence>
<evidence type="ECO:0000313" key="2">
    <source>
        <dbReference type="Proteomes" id="UP001194696"/>
    </source>
</evidence>
<proteinExistence type="predicted"/>
<dbReference type="Proteomes" id="UP001194696">
    <property type="component" value="Unassembled WGS sequence"/>
</dbReference>